<evidence type="ECO:0000313" key="4">
    <source>
        <dbReference type="EMBL" id="CAD1836499.1"/>
    </source>
</evidence>
<feature type="domain" description="Chorein N-terminal" evidence="2">
    <location>
        <begin position="1"/>
        <end position="491"/>
    </location>
</feature>
<proteinExistence type="predicted"/>
<dbReference type="EMBL" id="LR862131">
    <property type="protein sequence ID" value="CAD1836499.1"/>
    <property type="molecule type" value="Genomic_DNA"/>
</dbReference>
<dbReference type="PANTHER" id="PTHR45523">
    <property type="entry name" value="TETRATRICOPEPTIDE REPEAT (TPR)-CONTAINING PROTEIN-RELATED"/>
    <property type="match status" value="1"/>
</dbReference>
<dbReference type="InterPro" id="IPR026854">
    <property type="entry name" value="VPS13_N"/>
</dbReference>
<dbReference type="Pfam" id="PF12624">
    <property type="entry name" value="VPS13_N"/>
    <property type="match status" value="1"/>
</dbReference>
<evidence type="ECO:0000256" key="1">
    <source>
        <dbReference type="ARBA" id="ARBA00022448"/>
    </source>
</evidence>
<evidence type="ECO:0008006" key="5">
    <source>
        <dbReference type="Google" id="ProtNLM"/>
    </source>
</evidence>
<reference evidence="4" key="1">
    <citation type="submission" date="2020-07" db="EMBL/GenBank/DDBJ databases">
        <authorList>
            <person name="Lin J."/>
        </authorList>
    </citation>
    <scope>NUCLEOTIDE SEQUENCE</scope>
</reference>
<keyword evidence="1" id="KW-0813">Transport</keyword>
<dbReference type="InterPro" id="IPR056747">
    <property type="entry name" value="VPS13-like_M"/>
</dbReference>
<organism evidence="4">
    <name type="scientific">Ananas comosus var. bracteatus</name>
    <name type="common">red pineapple</name>
    <dbReference type="NCBI Taxonomy" id="296719"/>
    <lineage>
        <taxon>Eukaryota</taxon>
        <taxon>Viridiplantae</taxon>
        <taxon>Streptophyta</taxon>
        <taxon>Embryophyta</taxon>
        <taxon>Tracheophyta</taxon>
        <taxon>Spermatophyta</taxon>
        <taxon>Magnoliopsida</taxon>
        <taxon>Liliopsida</taxon>
        <taxon>Poales</taxon>
        <taxon>Bromeliaceae</taxon>
        <taxon>Bromelioideae</taxon>
        <taxon>Ananas</taxon>
    </lineage>
</organism>
<gene>
    <name evidence="4" type="ORF">CB5_LOCUS19710</name>
</gene>
<evidence type="ECO:0000259" key="3">
    <source>
        <dbReference type="Pfam" id="PF25033"/>
    </source>
</evidence>
<sequence>MFEAHVLYLLRKYLGEYVEGLSVEALRISVWKGDVVLKDLKLKAEALNSLRLPVTVKAGFVGTITLKVPWKSLGKEPVVVLIDRVFVLAHPSPNGQALKEEDREKLFEAKLQQIEEAEAATLEATTRNLKAGVPGRTTWLGSLIATIIGNLKVTISNVHIRYEDSVSNPGHPFCSGVTLSKLAAVTIDEDENETFDTSVALDRLHKFLQLQRLAIYHDSDNNPWKLDKKWEDLSPTEWSEIFEDGIGENSVHGTSIWAKDRKYLVSPINGILKYHRLGRQEREDPEIPFEKASLILSDVSLTVTEAQYYDGIKLLEEFSKYKTRVDVSHLRPVVPALENPRAWWRYAMLAGLQQKKLCYFFSWERIKNLCQLRRRYVQLYANSLQQPSCADVSEIRQIERNLDSKVILLWRLLAHAKVEFVKSKASQRKSTSKRSWWSFGWSTSGEASVQSDSTEVQLAEEEKLTKEEWQAINKLLSYQTDDDATYIGKDAQNVIHFLVDVSIGQAAARLINIDQIEVMCGRFEQLHISTKLYPKSIHCDVSLKYCGVSSPEGSLAESVISEGKINALEASFVHSPTGEDLDWWLAAKIAPCHATVWMESYERFLEFVKRSNAFSPTVAMETATALQIKLEQVTRKAQEQLQMVLEEKSRFGLDIDLDAPKVRIPMNANDSSLRKSHFLLDFGHFTLHTRDGTQDEERQSLYSRFYISGRDMAAFFIDGTSEDRDIITAIDDANCFCSLLDRCGMSVIVDQIKIPHPSYPSSRVSVQVPNLGVHFSPKRYHKIMELLDLFYCSKDSSNLDSGGCPQTGHVPWYPADLATNARILVWRGLGNSLAEWHPCYLALSGLYLYVLESEFSWNYQRCCSMAGRQVFEVPSSSVGGSHYAIAVSSRGSDIQKALESTSTLIIEFHNDEEKTAWLKELVQTTYRASAPPKMDILGELVIGRSDSSGGRSSNLGTADLVINGSVIETKLSIYGKVDRSSGNDEETLILELLAGGGKVNLIQSSGDLTVKTKLHSLKIKDELQGRISMSPQYMACSVMNDEHRTGGSSTPDLEKDLSNFSVEDDDSFKDALPEFSPTTDQSFYLHNFDMARNLMHSPADSCEVDAIVGQSDLLRHDRDEVKRKCDIFYEARDNTINDFVSLTFLTRRPDSHLYDNIDMQMSIRMSALEFYCNRPTLVALIDFGLDLSMVNSRGSSGSEMMSCEPNSTGTEKEENGRALVRGLLGYGKGRVVFNLKMDVDSVCIFLNKEDGCQLAMFVQESFLLDLKFTFQSYSVEDDDYQGYDYSLSGRLSAVRIVFLYRFVQEITSYFMELASPHTEEAIKFVDKVGGLEWLVQKYEIDGAAAIKFDLSLDTPIIVIPKNSMSEDYMQLDLGQLKVKNSFSWYGCKEKDPSAVHLDILHAEINGINMAVGVNGVLGKLMIREGHGINIEVRRSLRDVFRKVPTLSIEVQVGLLHGVMSDKEYNVIINCISMNLSEMPNLPPSFRGNVNGTKDSIRLIAEKVNHNSQILLSRTVFVLAVEIQYALLELCNGPDAESPLAEIALEGVWVSYRTTSLSEMDLYLSIPRFSVLDIRPDTKLEMRLMLGTYTDISKPGICDISASSGLETATDIDASNLTMLIMDYRWRSSFQSFVIRIQQPRVLVVLDFLLAVAEYFVPSLGTVTGREETMDPKNDPLMNSDDIILSEPVYMQREDVVRLSPRRQLIVDGWGIDEFIYDGCGGTISLSEEFDSEGQSYSGALIMIGHGKKLRFKNVKIENGAILRKCTYLSNGSSYSVSTEDGVEISLLDSFASKMDDNDMVQYDESKKETNPHETVVGAPSNQMFSVTFEAQIEKLLRAKMDFSFMYASKENDIWARSIVKDLTIEAGSGLVVLEPVDISGGYTSVKDKTNVSLATTDVCIHLSLAIVSLLLKLQNQALAALQFGNINPLTSCTNFKRVWVSPKGELPGYSLTFWRPQASPNYAILGDCVTSRPVPPSQVVVAVSNTYGRVRKPLGFRLVAVLSASHCTYYLLSNQGNMSGLTIWHVDNVVGTFYAHNSLEYPSEGEIFDLHQIVLRNPNSNFYYSKSHGSNASVVKEQHINQADSSSTTSGWDVVRSLSRSSSYYISTPHFERIWWDKGCDPRRPISIWRPLPRPGFSALGDCVTEGLEPPALG</sequence>
<evidence type="ECO:0000259" key="2">
    <source>
        <dbReference type="Pfam" id="PF12624"/>
    </source>
</evidence>
<name>A0A6V7Q015_ANACO</name>
<dbReference type="PANTHER" id="PTHR45523:SF2">
    <property type="entry name" value="OS02G0470600 PROTEIN"/>
    <property type="match status" value="1"/>
</dbReference>
<dbReference type="Pfam" id="PF25033">
    <property type="entry name" value="VPS13_M"/>
    <property type="match status" value="1"/>
</dbReference>
<protein>
    <recommendedName>
        <fullName evidence="5">C2 domain-containing protein</fullName>
    </recommendedName>
</protein>
<accession>A0A6V7Q015</accession>
<feature type="domain" description="VPS13-like middle region" evidence="3">
    <location>
        <begin position="1282"/>
        <end position="1659"/>
    </location>
</feature>